<dbReference type="STRING" id="4615.A0A199W067"/>
<protein>
    <submittedName>
        <fullName evidence="4">Uncharacterized protein</fullName>
    </submittedName>
</protein>
<evidence type="ECO:0000313" key="4">
    <source>
        <dbReference type="EMBL" id="OAY82633.1"/>
    </source>
</evidence>
<dbReference type="AlphaFoldDB" id="A0A199W067"/>
<organism evidence="4 5">
    <name type="scientific">Ananas comosus</name>
    <name type="common">Pineapple</name>
    <name type="synonym">Ananas ananas</name>
    <dbReference type="NCBI Taxonomy" id="4615"/>
    <lineage>
        <taxon>Eukaryota</taxon>
        <taxon>Viridiplantae</taxon>
        <taxon>Streptophyta</taxon>
        <taxon>Embryophyta</taxon>
        <taxon>Tracheophyta</taxon>
        <taxon>Spermatophyta</taxon>
        <taxon>Magnoliopsida</taxon>
        <taxon>Liliopsida</taxon>
        <taxon>Poales</taxon>
        <taxon>Bromeliaceae</taxon>
        <taxon>Bromelioideae</taxon>
        <taxon>Ananas</taxon>
    </lineage>
</organism>
<dbReference type="InterPro" id="IPR056813">
    <property type="entry name" value="GIL1_IRKI_C"/>
</dbReference>
<reference evidence="4 5" key="1">
    <citation type="journal article" date="2016" name="DNA Res.">
        <title>The draft genome of MD-2 pineapple using hybrid error correction of long reads.</title>
        <authorList>
            <person name="Redwan R.M."/>
            <person name="Saidin A."/>
            <person name="Kumar S.V."/>
        </authorList>
    </citation>
    <scope>NUCLEOTIDE SEQUENCE [LARGE SCALE GENOMIC DNA]</scope>
    <source>
        <strain evidence="5">cv. MD2</strain>
        <tissue evidence="4">Leaf</tissue>
    </source>
</reference>
<accession>A0A199W067</accession>
<feature type="domain" description="DUF641" evidence="2">
    <location>
        <begin position="87"/>
        <end position="201"/>
    </location>
</feature>
<dbReference type="InterPro" id="IPR040225">
    <property type="entry name" value="GIL1-like"/>
</dbReference>
<sequence>MESNPTKFIKSSTNIPHFVLRFSKLCKPKITGVSPSVESPKPTRDSSFESCSAEEISDDSWGQKVHPHPHPHPHPTEETLCASSGCLEEAVILKLFEEISVLKLAYVQLQQAHIPYEPNKIKVADELVFSKLESLSKLEDLYMRKANYKPISRSSIDVEIQECRKLLMKLQTMLQSKESDILRLKEEVNEMNQKNRELKEKIKEEKVKKKASFEEEVFVLRKEWTPSLLNDVVKFASKSIHDFAKPMISLMKASGWNLDQAVNSIGAVVYEERSHKKYAFEAYLARVMLDEFQEECFSIDSFDRIMTFRDPFDALLEDPNSNFGKFCRAKYVAVVPSRMESSFFGNSDQREFVLRGGHPRTPFYRVFVGMARWVWALKVIAHSFIPKAEVFYVKRGKRYSKEYMESVVPKVMPEKDEMLRVEFTVMPGFRIGGTVIPCRVYLSKDATPTENPAWCRRFFCEELRTAQKGMNTEFTNNTCSLVIFPPPLVVSLASSSSSASFADLTCKKSSASVRLENKDCLLVFLLSSFSPLFSSALAQTFPYLVELLLNLEAEFPRFSPRDGGEKWVCEEDKGRTLISIFLRNCCSENTNCSRKQKRP</sequence>
<dbReference type="GO" id="GO:0009639">
    <property type="term" value="P:response to red or far red light"/>
    <property type="evidence" value="ECO:0007669"/>
    <property type="project" value="InterPro"/>
</dbReference>
<dbReference type="Pfam" id="PF24994">
    <property type="entry name" value="GIL1_IRKI_C"/>
    <property type="match status" value="1"/>
</dbReference>
<dbReference type="GO" id="GO:0009959">
    <property type="term" value="P:negative gravitropism"/>
    <property type="evidence" value="ECO:0007669"/>
    <property type="project" value="InterPro"/>
</dbReference>
<evidence type="ECO:0000259" key="2">
    <source>
        <dbReference type="Pfam" id="PF04859"/>
    </source>
</evidence>
<dbReference type="PANTHER" id="PTHR31161">
    <property type="entry name" value="PROTEIN GRAVITROPIC IN THE LIGHT 1"/>
    <property type="match status" value="1"/>
</dbReference>
<dbReference type="EMBL" id="LSRQ01000455">
    <property type="protein sequence ID" value="OAY82633.1"/>
    <property type="molecule type" value="Genomic_DNA"/>
</dbReference>
<evidence type="ECO:0000313" key="5">
    <source>
        <dbReference type="Proteomes" id="UP000092600"/>
    </source>
</evidence>
<gene>
    <name evidence="4" type="ORF">ACMD2_10987</name>
</gene>
<feature type="domain" description="GIL1/IRKI C-terminal" evidence="3">
    <location>
        <begin position="390"/>
        <end position="441"/>
    </location>
</feature>
<evidence type="ECO:0000256" key="1">
    <source>
        <dbReference type="SAM" id="Coils"/>
    </source>
</evidence>
<keyword evidence="1" id="KW-0175">Coiled coil</keyword>
<dbReference type="InterPro" id="IPR006943">
    <property type="entry name" value="DUF641_pln"/>
</dbReference>
<dbReference type="Pfam" id="PF04859">
    <property type="entry name" value="DUF641"/>
    <property type="match status" value="1"/>
</dbReference>
<name>A0A199W067_ANACO</name>
<comment type="caution">
    <text evidence="4">The sequence shown here is derived from an EMBL/GenBank/DDBJ whole genome shotgun (WGS) entry which is preliminary data.</text>
</comment>
<evidence type="ECO:0000259" key="3">
    <source>
        <dbReference type="Pfam" id="PF24994"/>
    </source>
</evidence>
<dbReference type="Proteomes" id="UP000092600">
    <property type="component" value="Unassembled WGS sequence"/>
</dbReference>
<proteinExistence type="predicted"/>
<feature type="coiled-coil region" evidence="1">
    <location>
        <begin position="160"/>
        <end position="215"/>
    </location>
</feature>